<organism evidence="1 2">
    <name type="scientific">Dactylosporangium matsuzakiense</name>
    <dbReference type="NCBI Taxonomy" id="53360"/>
    <lineage>
        <taxon>Bacteria</taxon>
        <taxon>Bacillati</taxon>
        <taxon>Actinomycetota</taxon>
        <taxon>Actinomycetes</taxon>
        <taxon>Micromonosporales</taxon>
        <taxon>Micromonosporaceae</taxon>
        <taxon>Dactylosporangium</taxon>
    </lineage>
</organism>
<evidence type="ECO:0000313" key="1">
    <source>
        <dbReference type="EMBL" id="GLK98466.1"/>
    </source>
</evidence>
<dbReference type="Proteomes" id="UP001143480">
    <property type="component" value="Unassembled WGS sequence"/>
</dbReference>
<reference evidence="1" key="1">
    <citation type="journal article" date="2014" name="Int. J. Syst. Evol. Microbiol.">
        <title>Complete genome sequence of Corynebacterium casei LMG S-19264T (=DSM 44701T), isolated from a smear-ripened cheese.</title>
        <authorList>
            <consortium name="US DOE Joint Genome Institute (JGI-PGF)"/>
            <person name="Walter F."/>
            <person name="Albersmeier A."/>
            <person name="Kalinowski J."/>
            <person name="Ruckert C."/>
        </authorList>
    </citation>
    <scope>NUCLEOTIDE SEQUENCE</scope>
    <source>
        <strain evidence="1">VKM Ac-1321</strain>
    </source>
</reference>
<accession>A0A9W6NJA4</accession>
<name>A0A9W6NJA4_9ACTN</name>
<dbReference type="EMBL" id="BSFP01000001">
    <property type="protein sequence ID" value="GLK98466.1"/>
    <property type="molecule type" value="Genomic_DNA"/>
</dbReference>
<reference evidence="1" key="2">
    <citation type="submission" date="2023-01" db="EMBL/GenBank/DDBJ databases">
        <authorList>
            <person name="Sun Q."/>
            <person name="Evtushenko L."/>
        </authorList>
    </citation>
    <scope>NUCLEOTIDE SEQUENCE</scope>
    <source>
        <strain evidence="1">VKM Ac-1321</strain>
    </source>
</reference>
<comment type="caution">
    <text evidence="1">The sequence shown here is derived from an EMBL/GenBank/DDBJ whole genome shotgun (WGS) entry which is preliminary data.</text>
</comment>
<dbReference type="AlphaFoldDB" id="A0A9W6NJA4"/>
<gene>
    <name evidence="1" type="ORF">GCM10017581_002070</name>
</gene>
<evidence type="ECO:0000313" key="2">
    <source>
        <dbReference type="Proteomes" id="UP001143480"/>
    </source>
</evidence>
<dbReference type="RefSeq" id="WP_261963856.1">
    <property type="nucleotide sequence ID" value="NZ_BAAAXA010000003.1"/>
</dbReference>
<proteinExistence type="predicted"/>
<keyword evidence="2" id="KW-1185">Reference proteome</keyword>
<protein>
    <submittedName>
        <fullName evidence="1">Uncharacterized protein</fullName>
    </submittedName>
</protein>
<sequence length="123" mass="13407">MSDEPDLLVTLDAADLEPGEAGESVRRLWRELDALDVDGVEQLPVPPPEPAKGPGTALTLAVKIGAAGLKTVVAKVRDWVSRNDRTIELTVRGDTIRITKATPEQQQRLLDAWLARHDRRGPG</sequence>